<name>A0ABU4H3X6_9MICO</name>
<dbReference type="RefSeq" id="WP_318353124.1">
    <property type="nucleotide sequence ID" value="NZ_JAWQEV010000002.1"/>
</dbReference>
<reference evidence="1 2" key="1">
    <citation type="submission" date="2023-11" db="EMBL/GenBank/DDBJ databases">
        <title>Draft genome sequence of Microbacterium arthrosphaerae JCM 30492.</title>
        <authorList>
            <person name="Zhang G."/>
            <person name="Ding Y."/>
        </authorList>
    </citation>
    <scope>NUCLEOTIDE SEQUENCE [LARGE SCALE GENOMIC DNA]</scope>
    <source>
        <strain evidence="1 2">JCM 30492</strain>
    </source>
</reference>
<dbReference type="Pfam" id="PF20117">
    <property type="entry name" value="DUF6507"/>
    <property type="match status" value="1"/>
</dbReference>
<accession>A0ABU4H3X6</accession>
<gene>
    <name evidence="1" type="ORF">R8Z58_07375</name>
</gene>
<dbReference type="InterPro" id="IPR045436">
    <property type="entry name" value="DUF6507"/>
</dbReference>
<protein>
    <submittedName>
        <fullName evidence="1">DUF6507 family protein</fullName>
    </submittedName>
</protein>
<keyword evidence="2" id="KW-1185">Reference proteome</keyword>
<sequence length="117" mass="11378">MSSWSVDPGGVFRVLTHVEAEQASLLKAASGVGDAFETFAGATGSLLSGAAGDLSAALVENAGLMEQANSRITACAAGASSATAAYVAGDEEMAAATISTALGCAVTGDLEPLGLEP</sequence>
<dbReference type="EMBL" id="JAWQEV010000002">
    <property type="protein sequence ID" value="MDW4572599.1"/>
    <property type="molecule type" value="Genomic_DNA"/>
</dbReference>
<organism evidence="1 2">
    <name type="scientific">Microbacterium arthrosphaerae</name>
    <dbReference type="NCBI Taxonomy" id="792652"/>
    <lineage>
        <taxon>Bacteria</taxon>
        <taxon>Bacillati</taxon>
        <taxon>Actinomycetota</taxon>
        <taxon>Actinomycetes</taxon>
        <taxon>Micrococcales</taxon>
        <taxon>Microbacteriaceae</taxon>
        <taxon>Microbacterium</taxon>
    </lineage>
</organism>
<evidence type="ECO:0000313" key="1">
    <source>
        <dbReference type="EMBL" id="MDW4572599.1"/>
    </source>
</evidence>
<comment type="caution">
    <text evidence="1">The sequence shown here is derived from an EMBL/GenBank/DDBJ whole genome shotgun (WGS) entry which is preliminary data.</text>
</comment>
<proteinExistence type="predicted"/>
<evidence type="ECO:0000313" key="2">
    <source>
        <dbReference type="Proteomes" id="UP001283109"/>
    </source>
</evidence>
<dbReference type="Proteomes" id="UP001283109">
    <property type="component" value="Unassembled WGS sequence"/>
</dbReference>